<dbReference type="AlphaFoldDB" id="A0A8J2RFP8"/>
<name>A0A8J2RFP8_9CRUS</name>
<evidence type="ECO:0000256" key="2">
    <source>
        <dbReference type="ARBA" id="ARBA00010701"/>
    </source>
</evidence>
<dbReference type="GO" id="GO:0005615">
    <property type="term" value="C:extracellular space"/>
    <property type="evidence" value="ECO:0007669"/>
    <property type="project" value="TreeGrafter"/>
</dbReference>
<comment type="caution">
    <text evidence="6">The sequence shown here is derived from an EMBL/GenBank/DDBJ whole genome shotgun (WGS) entry which is preliminary data.</text>
</comment>
<dbReference type="GO" id="GO:0016298">
    <property type="term" value="F:lipase activity"/>
    <property type="evidence" value="ECO:0007669"/>
    <property type="project" value="InterPro"/>
</dbReference>
<feature type="domain" description="Lipase" evidence="5">
    <location>
        <begin position="45"/>
        <end position="315"/>
    </location>
</feature>
<evidence type="ECO:0000259" key="5">
    <source>
        <dbReference type="Pfam" id="PF00151"/>
    </source>
</evidence>
<comment type="similarity">
    <text evidence="2 4">Belongs to the AB hydrolase superfamily. Lipase family.</text>
</comment>
<gene>
    <name evidence="6" type="ORF">DGAL_LOCUS1995</name>
</gene>
<dbReference type="PRINTS" id="PR00821">
    <property type="entry name" value="TAGLIPASE"/>
</dbReference>
<dbReference type="EMBL" id="CAKKLH010000025">
    <property type="protein sequence ID" value="CAH0099837.1"/>
    <property type="molecule type" value="Genomic_DNA"/>
</dbReference>
<reference evidence="6" key="1">
    <citation type="submission" date="2021-11" db="EMBL/GenBank/DDBJ databases">
        <authorList>
            <person name="Schell T."/>
        </authorList>
    </citation>
    <scope>NUCLEOTIDE SEQUENCE</scope>
    <source>
        <strain evidence="6">M5</strain>
    </source>
</reference>
<evidence type="ECO:0000313" key="7">
    <source>
        <dbReference type="Proteomes" id="UP000789390"/>
    </source>
</evidence>
<dbReference type="OrthoDB" id="199913at2759"/>
<dbReference type="Pfam" id="PF00151">
    <property type="entry name" value="Lipase"/>
    <property type="match status" value="1"/>
</dbReference>
<dbReference type="PANTHER" id="PTHR11610:SF190">
    <property type="entry name" value="VITELLOGENIN-3-LIKE PROTEIN"/>
    <property type="match status" value="1"/>
</dbReference>
<dbReference type="InterPro" id="IPR033906">
    <property type="entry name" value="Lipase_N"/>
</dbReference>
<proteinExistence type="inferred from homology"/>
<dbReference type="SUPFAM" id="SSF53474">
    <property type="entry name" value="alpha/beta-Hydrolases"/>
    <property type="match status" value="1"/>
</dbReference>
<comment type="subcellular location">
    <subcellularLocation>
        <location evidence="1">Secreted</location>
    </subcellularLocation>
</comment>
<dbReference type="PANTHER" id="PTHR11610">
    <property type="entry name" value="LIPASE"/>
    <property type="match status" value="1"/>
</dbReference>
<dbReference type="InterPro" id="IPR013818">
    <property type="entry name" value="Lipase"/>
</dbReference>
<dbReference type="Proteomes" id="UP000789390">
    <property type="component" value="Unassembled WGS sequence"/>
</dbReference>
<evidence type="ECO:0000256" key="4">
    <source>
        <dbReference type="RuleBase" id="RU004262"/>
    </source>
</evidence>
<dbReference type="CDD" id="cd00707">
    <property type="entry name" value="Pancreat_lipase_like"/>
    <property type="match status" value="1"/>
</dbReference>
<evidence type="ECO:0000256" key="1">
    <source>
        <dbReference type="ARBA" id="ARBA00004613"/>
    </source>
</evidence>
<accession>A0A8J2RFP8</accession>
<dbReference type="Gene3D" id="3.40.50.1820">
    <property type="entry name" value="alpha/beta hydrolase"/>
    <property type="match status" value="1"/>
</dbReference>
<dbReference type="InterPro" id="IPR000734">
    <property type="entry name" value="TAG_lipase"/>
</dbReference>
<sequence>MNLLPLKIMFLITIVVLWIGVLNLRATKGSVQIQQSFNYDAGPDTVLFQLFTRKNPVKAQILQLEDISLEQSNYNNSLPTKVFVHGYGAPPSQGYSTRDEYLLLEDCNFISVDWTLLGASNYMLVALNNVPIVGNITGAFVEFLLNQGTPLSAFHLIGFSMGAHIVGNAGAYIASIGLQVPRITGLDPSEYAFPLQLIDNCLDKTDASFVDVIHTSEITYKRAVGHVDFYPNGGFLQTGCPLGIPDTECCNHCRAVDLFAESINSPLGFKAVLCNSSDSFQNGFCNSNTQALMGEPVSTNVRGLFYLATNGQPPYAQELLALDKL</sequence>
<evidence type="ECO:0000313" key="6">
    <source>
        <dbReference type="EMBL" id="CAH0099837.1"/>
    </source>
</evidence>
<evidence type="ECO:0000256" key="3">
    <source>
        <dbReference type="ARBA" id="ARBA00022525"/>
    </source>
</evidence>
<organism evidence="6 7">
    <name type="scientific">Daphnia galeata</name>
    <dbReference type="NCBI Taxonomy" id="27404"/>
    <lineage>
        <taxon>Eukaryota</taxon>
        <taxon>Metazoa</taxon>
        <taxon>Ecdysozoa</taxon>
        <taxon>Arthropoda</taxon>
        <taxon>Crustacea</taxon>
        <taxon>Branchiopoda</taxon>
        <taxon>Diplostraca</taxon>
        <taxon>Cladocera</taxon>
        <taxon>Anomopoda</taxon>
        <taxon>Daphniidae</taxon>
        <taxon>Daphnia</taxon>
    </lineage>
</organism>
<protein>
    <recommendedName>
        <fullName evidence="5">Lipase domain-containing protein</fullName>
    </recommendedName>
</protein>
<dbReference type="InterPro" id="IPR029058">
    <property type="entry name" value="AB_hydrolase_fold"/>
</dbReference>
<keyword evidence="7" id="KW-1185">Reference proteome</keyword>
<dbReference type="GO" id="GO:0016042">
    <property type="term" value="P:lipid catabolic process"/>
    <property type="evidence" value="ECO:0007669"/>
    <property type="project" value="TreeGrafter"/>
</dbReference>
<keyword evidence="3" id="KW-0964">Secreted</keyword>